<proteinExistence type="predicted"/>
<dbReference type="OrthoDB" id="5150223at2"/>
<dbReference type="RefSeq" id="WP_154797350.1">
    <property type="nucleotide sequence ID" value="NZ_CP052757.1"/>
</dbReference>
<dbReference type="KEGG" id="cprt:FIC82_001895"/>
<accession>A0A6M5UDA2</accession>
<reference evidence="3" key="1">
    <citation type="journal article" date="2022" name="Int. J. Syst. Evol. Microbiol.">
        <title>Cellulosimicrobium protaetiae sp. nov., isolated from the gut of the larva of Protaetia brevitarsis seulensis.</title>
        <authorList>
            <person name="Le Han H."/>
            <person name="Nguyen T.T.H."/>
            <person name="Li Z."/>
            <person name="Shin N.R."/>
            <person name="Kim S.G."/>
        </authorList>
    </citation>
    <scope>NUCLEOTIDE SEQUENCE [LARGE SCALE GENOMIC DNA]</scope>
    <source>
        <strain evidence="3">BI34</strain>
    </source>
</reference>
<dbReference type="Proteomes" id="UP000451354">
    <property type="component" value="Chromosome"/>
</dbReference>
<gene>
    <name evidence="2" type="ORF">FIC82_001895</name>
</gene>
<evidence type="ECO:0000256" key="1">
    <source>
        <dbReference type="SAM" id="Phobius"/>
    </source>
</evidence>
<feature type="transmembrane region" description="Helical" evidence="1">
    <location>
        <begin position="62"/>
        <end position="81"/>
    </location>
</feature>
<name>A0A6M5UDA2_9MICO</name>
<evidence type="ECO:0000313" key="3">
    <source>
        <dbReference type="Proteomes" id="UP000451354"/>
    </source>
</evidence>
<organism evidence="2 3">
    <name type="scientific">Cellulosimicrobium protaetiae</name>
    <dbReference type="NCBI Taxonomy" id="2587808"/>
    <lineage>
        <taxon>Bacteria</taxon>
        <taxon>Bacillati</taxon>
        <taxon>Actinomycetota</taxon>
        <taxon>Actinomycetes</taxon>
        <taxon>Micrococcales</taxon>
        <taxon>Promicromonosporaceae</taxon>
        <taxon>Cellulosimicrobium</taxon>
    </lineage>
</organism>
<evidence type="ECO:0008006" key="4">
    <source>
        <dbReference type="Google" id="ProtNLM"/>
    </source>
</evidence>
<keyword evidence="3" id="KW-1185">Reference proteome</keyword>
<dbReference type="AlphaFoldDB" id="A0A6M5UDA2"/>
<evidence type="ECO:0000313" key="2">
    <source>
        <dbReference type="EMBL" id="QJW35143.1"/>
    </source>
</evidence>
<sequence length="247" mass="26457">MTPAPLSGDRATRKVRHWAEASRLGRLRHVESATPNGPAWAVTAALVLLAPVASLLDGEPVIAATLLVSVGAVLGLLLWFLGSEKLLVLDGGIVVGSFAPFLRPTVIPWSGLDARTVTAVVGNQRTIGLLLADRGVGGASRTVLWSRRPVTFIAVSPLVARHAWAQRQPVDLATAPGFDLWVFSTRRPSRQEPLVRALAAAMHDARVPGADAVVAHALPPRRLRSTVEDADHLGIPERFRRAPLRRA</sequence>
<keyword evidence="1" id="KW-1133">Transmembrane helix</keyword>
<keyword evidence="1" id="KW-0812">Transmembrane</keyword>
<dbReference type="EMBL" id="CP052757">
    <property type="protein sequence ID" value="QJW35143.1"/>
    <property type="molecule type" value="Genomic_DNA"/>
</dbReference>
<feature type="transmembrane region" description="Helical" evidence="1">
    <location>
        <begin position="37"/>
        <end position="56"/>
    </location>
</feature>
<protein>
    <recommendedName>
        <fullName evidence="4">PH domain-containing protein</fullName>
    </recommendedName>
</protein>
<keyword evidence="1" id="KW-0472">Membrane</keyword>